<dbReference type="Gene3D" id="1.10.275.10">
    <property type="entry name" value="Fumarase/aspartase (N-terminal domain)"/>
    <property type="match status" value="1"/>
</dbReference>
<reference evidence="8" key="2">
    <citation type="submission" date="2017-05" db="EMBL/GenBank/DDBJ databases">
        <authorList>
            <consortium name="The Broad Institute Genomics Platform"/>
            <consortium name="The Broad Institute Genomic Center for Infectious Diseases"/>
            <person name="Earl A."/>
            <person name="Manson A."/>
            <person name="Schwartman J."/>
            <person name="Gilmore M."/>
            <person name="Abouelleil A."/>
            <person name="Cao P."/>
            <person name="Chapman S."/>
            <person name="Cusick C."/>
            <person name="Shea T."/>
            <person name="Young S."/>
            <person name="Neafsey D."/>
            <person name="Nusbaum C."/>
            <person name="Birren B."/>
        </authorList>
    </citation>
    <scope>NUCLEOTIDE SEQUENCE</scope>
    <source>
        <strain evidence="8">9D6_DIV0238</strain>
    </source>
</reference>
<organism evidence="7">
    <name type="scientific">Candidatus Enterococcus dunnyi</name>
    <dbReference type="NCBI Taxonomy" id="1834192"/>
    <lineage>
        <taxon>Bacteria</taxon>
        <taxon>Bacillati</taxon>
        <taxon>Bacillota</taxon>
        <taxon>Bacilli</taxon>
        <taxon>Lactobacillales</taxon>
        <taxon>Enterococcaceae</taxon>
        <taxon>Enterococcus</taxon>
    </lineage>
</organism>
<keyword evidence="4" id="KW-0816">Tricarboxylic acid cycle</keyword>
<dbReference type="GO" id="GO:0008797">
    <property type="term" value="F:aspartate ammonia-lyase activity"/>
    <property type="evidence" value="ECO:0007669"/>
    <property type="project" value="UniProtKB-EC"/>
</dbReference>
<evidence type="ECO:0000313" key="8">
    <source>
        <dbReference type="EMBL" id="WYJ93723.1"/>
    </source>
</evidence>
<dbReference type="OrthoDB" id="9802809at2"/>
<feature type="site" description="Important for catalytic activity" evidence="4">
    <location>
        <position position="323"/>
    </location>
</feature>
<dbReference type="FunFam" id="1.10.275.10:FF:000001">
    <property type="entry name" value="Fumarate hydratase, mitochondrial"/>
    <property type="match status" value="1"/>
</dbReference>
<dbReference type="EMBL" id="CP147246">
    <property type="protein sequence ID" value="WYJ93723.1"/>
    <property type="molecule type" value="Genomic_DNA"/>
</dbReference>
<evidence type="ECO:0000256" key="3">
    <source>
        <dbReference type="ARBA" id="ARBA00023239"/>
    </source>
</evidence>
<evidence type="ECO:0000313" key="7">
    <source>
        <dbReference type="EMBL" id="OUZ33145.1"/>
    </source>
</evidence>
<keyword evidence="3 4" id="KW-0456">Lyase</keyword>
<feature type="binding site" evidence="4">
    <location>
        <position position="179"/>
    </location>
    <ligand>
        <name>substrate</name>
    </ligand>
</feature>
<dbReference type="PROSITE" id="PS00163">
    <property type="entry name" value="FUMARATE_LYASES"/>
    <property type="match status" value="1"/>
</dbReference>
<reference evidence="8" key="3">
    <citation type="submission" date="2024-03" db="EMBL/GenBank/DDBJ databases">
        <title>The Genome Sequence of Enterococcus sp. DIV0238c.</title>
        <authorList>
            <consortium name="The Broad Institute Genomics Platform"/>
            <consortium name="The Broad Institute Microbial Omics Core"/>
            <consortium name="The Broad Institute Genomic Center for Infectious Diseases"/>
            <person name="Earl A."/>
            <person name="Manson A."/>
            <person name="Gilmore M."/>
            <person name="Schwartman J."/>
            <person name="Shea T."/>
            <person name="Abouelleil A."/>
            <person name="Cao P."/>
            <person name="Chapman S."/>
            <person name="Cusick C."/>
            <person name="Young S."/>
            <person name="Neafsey D."/>
            <person name="Nusbaum C."/>
            <person name="Birren B."/>
        </authorList>
    </citation>
    <scope>NUCLEOTIDE SEQUENCE</scope>
    <source>
        <strain evidence="8">9D6_DIV0238</strain>
    </source>
</reference>
<dbReference type="GO" id="GO:0006108">
    <property type="term" value="P:malate metabolic process"/>
    <property type="evidence" value="ECO:0007669"/>
    <property type="project" value="TreeGrafter"/>
</dbReference>
<feature type="binding site" evidence="4">
    <location>
        <begin position="316"/>
        <end position="318"/>
    </location>
    <ligand>
        <name>substrate</name>
    </ligand>
</feature>
<dbReference type="Gene3D" id="1.10.40.30">
    <property type="entry name" value="Fumarase/aspartase (C-terminal domain)"/>
    <property type="match status" value="1"/>
</dbReference>
<dbReference type="GO" id="GO:0006099">
    <property type="term" value="P:tricarboxylic acid cycle"/>
    <property type="evidence" value="ECO:0007669"/>
    <property type="project" value="UniProtKB-UniRule"/>
</dbReference>
<dbReference type="InterPro" id="IPR024083">
    <property type="entry name" value="Fumarase/histidase_N"/>
</dbReference>
<dbReference type="PANTHER" id="PTHR11444:SF1">
    <property type="entry name" value="FUMARATE HYDRATASE, MITOCHONDRIAL"/>
    <property type="match status" value="1"/>
</dbReference>
<dbReference type="FunFam" id="1.10.40.30:FF:000002">
    <property type="entry name" value="Fumarate hydratase class II"/>
    <property type="match status" value="1"/>
</dbReference>
<dbReference type="InterPro" id="IPR008948">
    <property type="entry name" value="L-Aspartase-like"/>
</dbReference>
<dbReference type="HAMAP" id="MF_00743">
    <property type="entry name" value="FumaraseC"/>
    <property type="match status" value="1"/>
</dbReference>
<sequence length="456" mass="49654">MSYRIENDSMGEIRVPETALWGAQTQRSRQNFSIGVEKMPLSLIQALAIVKKHAAKANEATGKLDTAIGQAIQQAADHIVDGIVDEHFPLSLWQTGSGTQTNMNVNEVIAHLCEKEGIQVHPNDHVNMSQSSNDVFPTAIHIAAVLLIERTLFPVLNRSIDTLNKLEHANEEVIKIGRTHLQDATPVTFAQEISGWRSGFEHTKQMIELSLSELKQLAIGGTAVGTGLNASKEYVDFFIASLNEETQSQFSADSNKFHALANKDAVVFTSGALKALAANAMKMANDIRWMASGPRSGLGEITIPANEPGSSIMPGKVNPTQAEALTMIAIQVMGNDTTIGIGASQGNFELNVYMPVLAYNLIQSIELLTDGLRSFNEHCLSGIQANQEKMNQYVEQSLMLVTALNPHIGYDNGAKIAKKAFAENMTLKQAALSTGLLTETEYDQWVRPEQMLGNNV</sequence>
<dbReference type="Gene3D" id="1.20.200.10">
    <property type="entry name" value="Fumarase/aspartase (Central domain)"/>
    <property type="match status" value="1"/>
</dbReference>
<comment type="catalytic activity">
    <reaction evidence="4">
        <text>(S)-malate = fumarate + H2O</text>
        <dbReference type="Rhea" id="RHEA:12460"/>
        <dbReference type="ChEBI" id="CHEBI:15377"/>
        <dbReference type="ChEBI" id="CHEBI:15589"/>
        <dbReference type="ChEBI" id="CHEBI:29806"/>
        <dbReference type="EC" id="4.2.1.2"/>
    </reaction>
</comment>
<name>A0A200J990_9ENTE</name>
<dbReference type="EC" id="4.2.1.2" evidence="4"/>
<feature type="active site" evidence="4">
    <location>
        <position position="310"/>
    </location>
</feature>
<feature type="active site" description="Proton donor/acceptor" evidence="4">
    <location>
        <position position="180"/>
    </location>
</feature>
<dbReference type="NCBIfam" id="TIGR00979">
    <property type="entry name" value="fumC_II"/>
    <property type="match status" value="1"/>
</dbReference>
<keyword evidence="4" id="KW-0963">Cytoplasm</keyword>
<dbReference type="AlphaFoldDB" id="A0A200J990"/>
<dbReference type="PRINTS" id="PR00149">
    <property type="entry name" value="FUMRATELYASE"/>
</dbReference>
<dbReference type="InterPro" id="IPR020557">
    <property type="entry name" value="Fumarate_lyase_CS"/>
</dbReference>
<dbReference type="PRINTS" id="PR00145">
    <property type="entry name" value="ARGSUCLYASE"/>
</dbReference>
<dbReference type="InterPro" id="IPR000362">
    <property type="entry name" value="Fumarate_lyase_fam"/>
</dbReference>
<dbReference type="UniPathway" id="UPA00223">
    <property type="reaction ID" value="UER01007"/>
</dbReference>
<evidence type="ECO:0000256" key="1">
    <source>
        <dbReference type="ARBA" id="ARBA00001494"/>
    </source>
</evidence>
<keyword evidence="9" id="KW-1185">Reference proteome</keyword>
<feature type="binding site" description="in site B" evidence="4">
    <location>
        <begin position="121"/>
        <end position="124"/>
    </location>
    <ligand>
        <name>substrate</name>
    </ligand>
</feature>
<dbReference type="FunFam" id="1.20.200.10:FF:000001">
    <property type="entry name" value="Fumarate hydratase, mitochondrial"/>
    <property type="match status" value="1"/>
</dbReference>
<dbReference type="InterPro" id="IPR022761">
    <property type="entry name" value="Fumarate_lyase_N"/>
</dbReference>
<feature type="domain" description="Fumarate lyase N-terminal" evidence="5">
    <location>
        <begin position="11"/>
        <end position="334"/>
    </location>
</feature>
<dbReference type="CDD" id="cd01362">
    <property type="entry name" value="Fumarase_classII"/>
    <property type="match status" value="1"/>
</dbReference>
<dbReference type="PANTHER" id="PTHR11444">
    <property type="entry name" value="ASPARTATEAMMONIA/ARGININOSUCCINATE/ADENYLOSUCCINATE LYASE"/>
    <property type="match status" value="1"/>
</dbReference>
<evidence type="ECO:0000313" key="9">
    <source>
        <dbReference type="Proteomes" id="UP000196151"/>
    </source>
</evidence>
<accession>A0A200J990</accession>
<reference evidence="7" key="1">
    <citation type="submission" date="2017-05" db="EMBL/GenBank/DDBJ databases">
        <title>The Genome Sequence of Enterococcus sp. 9D6_DIV0238.</title>
        <authorList>
            <consortium name="The Broad Institute Genomics Platform"/>
            <consortium name="The Broad Institute Genomic Center for Infectious Diseases"/>
            <person name="Earl A."/>
            <person name="Manson A."/>
            <person name="Schwartman J."/>
            <person name="Gilmore M."/>
            <person name="Abouelleil A."/>
            <person name="Cao P."/>
            <person name="Chapman S."/>
            <person name="Cusick C."/>
            <person name="Shea T."/>
            <person name="Young S."/>
            <person name="Neafsey D."/>
            <person name="Nusbaum C."/>
            <person name="Birren B."/>
        </authorList>
    </citation>
    <scope>NUCLEOTIDE SEQUENCE [LARGE SCALE GENOMIC DNA]</scope>
    <source>
        <strain evidence="7">9D6_DIV0238</strain>
    </source>
</reference>
<protein>
    <recommendedName>
        <fullName evidence="4">Fumarate hydratase class II</fullName>
        <shortName evidence="4">Fumarase C</shortName>
        <ecNumber evidence="4">4.2.1.2</ecNumber>
    </recommendedName>
    <alternativeName>
        <fullName evidence="4">Aerobic fumarase</fullName>
    </alternativeName>
    <alternativeName>
        <fullName evidence="4">Iron-independent fumarase</fullName>
    </alternativeName>
</protein>
<feature type="binding site" evidence="4">
    <location>
        <begin position="131"/>
        <end position="133"/>
    </location>
    <ligand>
        <name>substrate</name>
    </ligand>
</feature>
<comment type="subunit">
    <text evidence="4">Homotetramer.</text>
</comment>
<comment type="similarity">
    <text evidence="2 4">Belongs to the class-II fumarase/aspartase family. Fumarase subfamily.</text>
</comment>
<dbReference type="InterPro" id="IPR018951">
    <property type="entry name" value="Fumarase_C_C"/>
</dbReference>
<comment type="subcellular location">
    <subcellularLocation>
        <location evidence="4">Cytoplasm</location>
    </subcellularLocation>
</comment>
<evidence type="ECO:0000256" key="4">
    <source>
        <dbReference type="HAMAP-Rule" id="MF_00743"/>
    </source>
</evidence>
<dbReference type="GO" id="GO:0005737">
    <property type="term" value="C:cytoplasm"/>
    <property type="evidence" value="ECO:0007669"/>
    <property type="project" value="UniProtKB-SubCell"/>
</dbReference>
<evidence type="ECO:0000259" key="5">
    <source>
        <dbReference type="Pfam" id="PF00206"/>
    </source>
</evidence>
<gene>
    <name evidence="4" type="primary">fumC</name>
    <name evidence="8" type="ORF">A5889_001225</name>
    <name evidence="7" type="ORF">A5889_001854</name>
</gene>
<dbReference type="SUPFAM" id="SSF48557">
    <property type="entry name" value="L-aspartase-like"/>
    <property type="match status" value="1"/>
</dbReference>
<dbReference type="Pfam" id="PF00206">
    <property type="entry name" value="Lyase_1"/>
    <property type="match status" value="1"/>
</dbReference>
<proteinExistence type="inferred from homology"/>
<dbReference type="Pfam" id="PF10415">
    <property type="entry name" value="FumaraseC_C"/>
    <property type="match status" value="1"/>
</dbReference>
<comment type="miscellaneous">
    <text evidence="4">There are 2 substrate-binding sites: the catalytic A site, and the non-catalytic B site that may play a role in the transfer of substrate or product between the active site and the solvent. Alternatively, the B site may bind allosteric effectors.</text>
</comment>
<comment type="function">
    <text evidence="4">Involved in the TCA cycle. Catalyzes the stereospecific interconversion of fumarate to L-malate.</text>
</comment>
<comment type="catalytic activity">
    <reaction evidence="1">
        <text>L-aspartate = fumarate + NH4(+)</text>
        <dbReference type="Rhea" id="RHEA:16601"/>
        <dbReference type="ChEBI" id="CHEBI:28938"/>
        <dbReference type="ChEBI" id="CHEBI:29806"/>
        <dbReference type="ChEBI" id="CHEBI:29991"/>
        <dbReference type="EC" id="4.3.1.1"/>
    </reaction>
</comment>
<dbReference type="GO" id="GO:0004333">
    <property type="term" value="F:fumarate hydratase activity"/>
    <property type="evidence" value="ECO:0007669"/>
    <property type="project" value="UniProtKB-UniRule"/>
</dbReference>
<feature type="binding site" evidence="4">
    <location>
        <position position="311"/>
    </location>
    <ligand>
        <name>substrate</name>
    </ligand>
</feature>
<dbReference type="GO" id="GO:0006106">
    <property type="term" value="P:fumarate metabolic process"/>
    <property type="evidence" value="ECO:0007669"/>
    <property type="project" value="InterPro"/>
</dbReference>
<evidence type="ECO:0000256" key="2">
    <source>
        <dbReference type="ARBA" id="ARBA00009084"/>
    </source>
</evidence>
<feature type="binding site" evidence="4">
    <location>
        <begin position="97"/>
        <end position="99"/>
    </location>
    <ligand>
        <name>substrate</name>
    </ligand>
</feature>
<comment type="pathway">
    <text evidence="4">Carbohydrate metabolism; tricarboxylic acid cycle; (S)-malate from fumarate: step 1/1.</text>
</comment>
<dbReference type="RefSeq" id="WP_087640955.1">
    <property type="nucleotide sequence ID" value="NZ_CP147246.1"/>
</dbReference>
<dbReference type="InterPro" id="IPR005677">
    <property type="entry name" value="Fum_hydII"/>
</dbReference>
<dbReference type="EMBL" id="NIBQ01000002">
    <property type="protein sequence ID" value="OUZ33145.1"/>
    <property type="molecule type" value="Genomic_DNA"/>
</dbReference>
<dbReference type="Proteomes" id="UP000196151">
    <property type="component" value="Chromosome"/>
</dbReference>
<evidence type="ECO:0000259" key="6">
    <source>
        <dbReference type="Pfam" id="PF10415"/>
    </source>
</evidence>
<feature type="domain" description="Fumarase C C-terminal" evidence="6">
    <location>
        <begin position="400"/>
        <end position="452"/>
    </location>
</feature>